<reference evidence="3 4" key="1">
    <citation type="submission" date="2016-10" db="EMBL/GenBank/DDBJ databases">
        <authorList>
            <person name="de Groot N.N."/>
        </authorList>
    </citation>
    <scope>NUCLEOTIDE SEQUENCE [LARGE SCALE GENOMIC DNA]</scope>
    <source>
        <strain evidence="3 4">CGMCC 4.5506</strain>
    </source>
</reference>
<dbReference type="KEGG" id="pmad:BAY61_17425"/>
<dbReference type="Pfam" id="PF21959">
    <property type="entry name" value="DUF6923"/>
    <property type="match status" value="1"/>
</dbReference>
<dbReference type="RefSeq" id="WP_110057716.1">
    <property type="nucleotide sequence ID" value="NZ_CP016353.1"/>
</dbReference>
<dbReference type="EMBL" id="FMZE01000010">
    <property type="protein sequence ID" value="SDD57834.1"/>
    <property type="molecule type" value="Genomic_DNA"/>
</dbReference>
<organism evidence="3 4">
    <name type="scientific">Prauserella marina</name>
    <dbReference type="NCBI Taxonomy" id="530584"/>
    <lineage>
        <taxon>Bacteria</taxon>
        <taxon>Bacillati</taxon>
        <taxon>Actinomycetota</taxon>
        <taxon>Actinomycetes</taxon>
        <taxon>Pseudonocardiales</taxon>
        <taxon>Pseudonocardiaceae</taxon>
        <taxon>Prauserella</taxon>
    </lineage>
</organism>
<dbReference type="SUPFAM" id="SSF63825">
    <property type="entry name" value="YWTD domain"/>
    <property type="match status" value="1"/>
</dbReference>
<evidence type="ECO:0000313" key="3">
    <source>
        <dbReference type="EMBL" id="SDD57834.1"/>
    </source>
</evidence>
<proteinExistence type="predicted"/>
<evidence type="ECO:0000259" key="2">
    <source>
        <dbReference type="Pfam" id="PF21959"/>
    </source>
</evidence>
<protein>
    <recommendedName>
        <fullName evidence="2">DUF6923 domain-containing protein</fullName>
    </recommendedName>
</protein>
<feature type="compositionally biased region" description="Pro residues" evidence="1">
    <location>
        <begin position="292"/>
        <end position="375"/>
    </location>
</feature>
<sequence>MPSGTRWTGWAEQVRGWCGCALVVVAAGTLLALPSAGDSSARQDPSCVIELVTSGGIAAPSTLSTVTLPDGATTVIGELPERINAIGHAPEQRISYGVAGGGRVVTIDSTVAGGAVTDTGAVLPPLPAPSAGAVLRDRWYLLGPAALYTVDIERESDTYLSVTGALPLRPAGLAARIHTVADIDADPATGLLYGVLPGLPEPPGAAGTDGAVVSIDPASGTVTELPAATVPPAPAYGAVSYGPDGALYTLANTLLGGDARSVLYRVPLDGSAVSEISAGEPVSSSDATGCVPPAPPVPPVPPEPPPPPSSTPPPPSPPPPSTPPPVSEPAEPPLPPLPGLPEPAPSAEPPPSPPPAPPEPPATSEPPPAVVPPPPPEEDVDSTTITPTEKKRRWAVAMLLLVIGAGAAARKLARR</sequence>
<keyword evidence="4" id="KW-1185">Reference proteome</keyword>
<dbReference type="PRINTS" id="PR01217">
    <property type="entry name" value="PRICHEXTENSN"/>
</dbReference>
<dbReference type="STRING" id="530584.SAMN05421630_11041"/>
<evidence type="ECO:0000256" key="1">
    <source>
        <dbReference type="SAM" id="MobiDB-lite"/>
    </source>
</evidence>
<dbReference type="InterPro" id="IPR054215">
    <property type="entry name" value="DUF6923"/>
</dbReference>
<feature type="region of interest" description="Disordered" evidence="1">
    <location>
        <begin position="277"/>
        <end position="391"/>
    </location>
</feature>
<accession>A0A222VRL8</accession>
<evidence type="ECO:0000313" key="4">
    <source>
        <dbReference type="Proteomes" id="UP000199494"/>
    </source>
</evidence>
<feature type="domain" description="DUF6923" evidence="2">
    <location>
        <begin position="81"/>
        <end position="271"/>
    </location>
</feature>
<name>A0A222VRL8_9PSEU</name>
<dbReference type="Proteomes" id="UP000199494">
    <property type="component" value="Unassembled WGS sequence"/>
</dbReference>
<gene>
    <name evidence="3" type="ORF">SAMN05421630_11041</name>
</gene>
<dbReference type="AlphaFoldDB" id="A0A222VRL8"/>